<proteinExistence type="predicted"/>
<dbReference type="GO" id="GO:0005524">
    <property type="term" value="F:ATP binding"/>
    <property type="evidence" value="ECO:0007669"/>
    <property type="project" value="InterPro"/>
</dbReference>
<reference evidence="2 3" key="1">
    <citation type="submission" date="2005-12" db="EMBL/GenBank/DDBJ databases">
        <authorList>
            <person name="Moran M.A."/>
            <person name="Ferriera S."/>
            <person name="Johnson J."/>
            <person name="Kravitz S."/>
            <person name="Halpern A."/>
            <person name="Remington K."/>
            <person name="Beeson K."/>
            <person name="Tran B."/>
            <person name="Rogers Y.-H."/>
            <person name="Friedman R."/>
            <person name="Venter J.C."/>
        </authorList>
    </citation>
    <scope>NUCLEOTIDE SEQUENCE [LARGE SCALE GENOMIC DNA]</scope>
    <source>
        <strain evidence="3">ATCC BAA-591 / DSM 15170 / ISM</strain>
    </source>
</reference>
<dbReference type="InterPro" id="IPR050742">
    <property type="entry name" value="Helicase_Restrict-Modif_Enz"/>
</dbReference>
<organism evidence="2 3">
    <name type="scientific">Roseovarius nubinhibens (strain ATCC BAA-591 / DSM 15170 / ISM)</name>
    <dbReference type="NCBI Taxonomy" id="89187"/>
    <lineage>
        <taxon>Bacteria</taxon>
        <taxon>Pseudomonadati</taxon>
        <taxon>Pseudomonadota</taxon>
        <taxon>Alphaproteobacteria</taxon>
        <taxon>Rhodobacterales</taxon>
        <taxon>Roseobacteraceae</taxon>
        <taxon>Roseovarius</taxon>
    </lineage>
</organism>
<dbReference type="Proteomes" id="UP000005954">
    <property type="component" value="Unassembled WGS sequence"/>
</dbReference>
<dbReference type="Pfam" id="PF04851">
    <property type="entry name" value="ResIII"/>
    <property type="match status" value="1"/>
</dbReference>
<dbReference type="PANTHER" id="PTHR47396">
    <property type="entry name" value="TYPE I RESTRICTION ENZYME ECOKI R PROTEIN"/>
    <property type="match status" value="1"/>
</dbReference>
<evidence type="ECO:0000313" key="3">
    <source>
        <dbReference type="Proteomes" id="UP000005954"/>
    </source>
</evidence>
<dbReference type="InterPro" id="IPR014001">
    <property type="entry name" value="Helicase_ATP-bd"/>
</dbReference>
<name>A3SLB1_ROSNI</name>
<feature type="domain" description="Helicase ATP-binding" evidence="1">
    <location>
        <begin position="16"/>
        <end position="282"/>
    </location>
</feature>
<dbReference type="GO" id="GO:0016787">
    <property type="term" value="F:hydrolase activity"/>
    <property type="evidence" value="ECO:0007669"/>
    <property type="project" value="InterPro"/>
</dbReference>
<keyword evidence="3" id="KW-1185">Reference proteome</keyword>
<comment type="caution">
    <text evidence="2">The sequence shown here is derived from an EMBL/GenBank/DDBJ whole genome shotgun (WGS) entry which is preliminary data.</text>
</comment>
<dbReference type="RefSeq" id="WP_009813542.1">
    <property type="nucleotide sequence ID" value="NZ_CH724156.1"/>
</dbReference>
<protein>
    <recommendedName>
        <fullName evidence="1">Helicase ATP-binding domain-containing protein</fullName>
    </recommendedName>
</protein>
<dbReference type="GO" id="GO:0005829">
    <property type="term" value="C:cytosol"/>
    <property type="evidence" value="ECO:0007669"/>
    <property type="project" value="TreeGrafter"/>
</dbReference>
<dbReference type="PANTHER" id="PTHR47396:SF1">
    <property type="entry name" value="ATP-DEPENDENT HELICASE IRC3-RELATED"/>
    <property type="match status" value="1"/>
</dbReference>
<dbReference type="InterPro" id="IPR027417">
    <property type="entry name" value="P-loop_NTPase"/>
</dbReference>
<sequence length="938" mass="103803">MTNIPELDKIGRAVAQRLSLRPPQSESLAILGDVATRVADELGGLKDADTADVLRIVQDAYPHVTDFERDFPSLSFALATGVGKTRLMGAFIAWLREAGISRHFLVLAPNLTIYDKLKLDFTPGTPKYVFKGLPVFATSPPVLVTGDDYEDGRGVRAEDGLGTGQGQLGFEGDTIINVFNISKINADKDARGVPRVRRLQEYIGESYFDYLAGLDDLVLLMDEAHRYRASAGAKAINALKPILGLELTATPKAAGAGGQDFKNVVYGYSLGQAMRDGFVKEPAVATRENFDPSGYNDEELDRIKLQDGVTYHEKVKADLEVFARSEGVARVKPFVLVVAKDTTHAGELETYIKSEDFFDGRYADRVIQVHSNLKGEMKDESIARLLQIESPDERTEIVIHVNKLGEGWDVTNLFTIVPLRASASDILTEQTIGRGLRLPYGKRTGNETADTLTIIAHERFQAIVDAAQNPESLIKKSFTIGEGGTVSRTPEVPVHVPSRFESMMTGERPGFGKPEMGGEVARVIDSEKTQGATGEETSPPPVLATPEARKTAAAIFKLTSTPGSHMDVTDPTSHTKIVAAVKESAAQSPDLFGEGGSPEEADIRKVLTTIAEHAERESISIPRVVVVPKDDVSFGYNDFEPKDLSQISYTPLEENIIVQEIRTGKRRPKIEASAALKETRPEDYILRAMLDHGDIDYDEHAELLQKLTSAVVDHLRSYLPDDDAVEKVAYQFERPLAGRLVEQMRQHRWNSPTEYEARVTKGTATLKPLDFTAPSDAPLRPFSYKPGSKEELLRTLFTGFKRALYPIQKFHSDPERQFAEALEHSGQIMKWMKPARKQMQIEWGAGQYYEPDFVVETANEKWLVEIKMRKEMSAEDVVSKAEAAMKWCEHASTHESAFGGKPWVYMLVPDDEVAGATPEKLRQTHARKVAKSEMTAAQ</sequence>
<gene>
    <name evidence="2" type="ORF">ISM_07595</name>
</gene>
<dbReference type="OrthoDB" id="9803459at2"/>
<dbReference type="GO" id="GO:0003677">
    <property type="term" value="F:DNA binding"/>
    <property type="evidence" value="ECO:0007669"/>
    <property type="project" value="InterPro"/>
</dbReference>
<accession>A3SLB1</accession>
<dbReference type="HOGENOM" id="CLU_336717_0_0_5"/>
<dbReference type="STRING" id="89187.ISM_07595"/>
<dbReference type="SUPFAM" id="SSF52540">
    <property type="entry name" value="P-loop containing nucleoside triphosphate hydrolases"/>
    <property type="match status" value="2"/>
</dbReference>
<dbReference type="eggNOG" id="COG1061">
    <property type="taxonomic scope" value="Bacteria"/>
</dbReference>
<dbReference type="Gene3D" id="3.40.50.300">
    <property type="entry name" value="P-loop containing nucleotide triphosphate hydrolases"/>
    <property type="match status" value="2"/>
</dbReference>
<dbReference type="SMART" id="SM00487">
    <property type="entry name" value="DEXDc"/>
    <property type="match status" value="1"/>
</dbReference>
<evidence type="ECO:0000259" key="1">
    <source>
        <dbReference type="SMART" id="SM00487"/>
    </source>
</evidence>
<evidence type="ECO:0000313" key="2">
    <source>
        <dbReference type="EMBL" id="EAP78142.1"/>
    </source>
</evidence>
<dbReference type="EMBL" id="AALY01000001">
    <property type="protein sequence ID" value="EAP78142.1"/>
    <property type="molecule type" value="Genomic_DNA"/>
</dbReference>
<dbReference type="InterPro" id="IPR006935">
    <property type="entry name" value="Helicase/UvrB_N"/>
</dbReference>
<dbReference type="AlphaFoldDB" id="A3SLB1"/>